<protein>
    <submittedName>
        <fullName evidence="1">Uncharacterized protein</fullName>
    </submittedName>
</protein>
<reference evidence="1 2" key="1">
    <citation type="submission" date="2014-01" db="EMBL/GenBank/DDBJ databases">
        <title>Genome sequencing of Thermotog hypogea.</title>
        <authorList>
            <person name="Zhang X."/>
            <person name="Alvare G."/>
            <person name="Fristensky B."/>
            <person name="Chen L."/>
            <person name="Suen T."/>
            <person name="Chen Q."/>
            <person name="Ma K."/>
        </authorList>
    </citation>
    <scope>NUCLEOTIDE SEQUENCE [LARGE SCALE GENOMIC DNA]</scope>
    <source>
        <strain evidence="1 2">DSM 11164</strain>
    </source>
</reference>
<keyword evidence="2" id="KW-1185">Reference proteome</keyword>
<name>A0A0X1KT09_9THEM</name>
<proteinExistence type="predicted"/>
<dbReference type="KEGG" id="phy:AJ81_09390"/>
<sequence length="162" mass="18616">MLFIKYPVSLNVVRKLKASDQIVFTGRFVILGEAAFQRIINYERAEGLIPDFIKNELICLGRIEQSFVKPIPSKSCEQFLEKAFLYGAVSVIAFDTNLNETTFRRFSRVLFVPESEIRPISERILAYSDLDQDAVYEVEVERLVMRVAIDSKGNKTSLEVRK</sequence>
<dbReference type="OrthoDB" id="37476at2"/>
<evidence type="ECO:0000313" key="2">
    <source>
        <dbReference type="Proteomes" id="UP000077469"/>
    </source>
</evidence>
<dbReference type="PaxDb" id="1123384-AJ81_09390"/>
<dbReference type="EMBL" id="CP007141">
    <property type="protein sequence ID" value="AJC74353.1"/>
    <property type="molecule type" value="Genomic_DNA"/>
</dbReference>
<dbReference type="Proteomes" id="UP000077469">
    <property type="component" value="Chromosome"/>
</dbReference>
<dbReference type="RefSeq" id="WP_031502403.1">
    <property type="nucleotide sequence ID" value="NC_022795.1"/>
</dbReference>
<accession>A0A0X1KT09</accession>
<dbReference type="PATRIC" id="fig|1123384.7.peg.1890"/>
<evidence type="ECO:0000313" key="1">
    <source>
        <dbReference type="EMBL" id="AJC74353.1"/>
    </source>
</evidence>
<gene>
    <name evidence="1" type="ORF">AJ81_09390</name>
</gene>
<dbReference type="AlphaFoldDB" id="A0A0X1KT09"/>
<organism evidence="1 2">
    <name type="scientific">Pseudothermotoga hypogea DSM 11164 = NBRC 106472</name>
    <dbReference type="NCBI Taxonomy" id="1123384"/>
    <lineage>
        <taxon>Bacteria</taxon>
        <taxon>Thermotogati</taxon>
        <taxon>Thermotogota</taxon>
        <taxon>Thermotogae</taxon>
        <taxon>Thermotogales</taxon>
        <taxon>Thermotogaceae</taxon>
        <taxon>Pseudothermotoga</taxon>
    </lineage>
</organism>
<dbReference type="STRING" id="1123384.AJ81_09390"/>